<dbReference type="SMART" id="SM00593">
    <property type="entry name" value="RUN"/>
    <property type="match status" value="1"/>
</dbReference>
<evidence type="ECO:0000259" key="7">
    <source>
        <dbReference type="PROSITE" id="PS50106"/>
    </source>
</evidence>
<evidence type="ECO:0000256" key="3">
    <source>
        <dbReference type="PROSITE-ProRule" id="PRU00192"/>
    </source>
</evidence>
<dbReference type="Gene3D" id="2.30.30.40">
    <property type="entry name" value="SH3 Domains"/>
    <property type="match status" value="1"/>
</dbReference>
<feature type="compositionally biased region" description="Polar residues" evidence="4">
    <location>
        <begin position="1210"/>
        <end position="1220"/>
    </location>
</feature>
<feature type="compositionally biased region" description="Pro residues" evidence="4">
    <location>
        <begin position="536"/>
        <end position="547"/>
    </location>
</feature>
<dbReference type="PROSITE" id="PS50002">
    <property type="entry name" value="SH3"/>
    <property type="match status" value="1"/>
</dbReference>
<accession>A0A915EVZ4</accession>
<dbReference type="SUPFAM" id="SSF50156">
    <property type="entry name" value="PDZ domain-like"/>
    <property type="match status" value="1"/>
</dbReference>
<dbReference type="CDD" id="cd11862">
    <property type="entry name" value="SH3_MPP"/>
    <property type="match status" value="1"/>
</dbReference>
<feature type="region of interest" description="Disordered" evidence="4">
    <location>
        <begin position="653"/>
        <end position="695"/>
    </location>
</feature>
<feature type="region of interest" description="Disordered" evidence="4">
    <location>
        <begin position="2073"/>
        <end position="2092"/>
    </location>
</feature>
<dbReference type="InterPro" id="IPR037213">
    <property type="entry name" value="Run_dom_sf"/>
</dbReference>
<evidence type="ECO:0000313" key="9">
    <source>
        <dbReference type="Proteomes" id="UP000887562"/>
    </source>
</evidence>
<comment type="similarity">
    <text evidence="1">Belongs to the MAGUK family.</text>
</comment>
<feature type="domain" description="PDZ" evidence="7">
    <location>
        <begin position="1539"/>
        <end position="1645"/>
    </location>
</feature>
<dbReference type="InterPro" id="IPR008145">
    <property type="entry name" value="GK/Ca_channel_bsu"/>
</dbReference>
<dbReference type="InterPro" id="IPR050716">
    <property type="entry name" value="MAGUK"/>
</dbReference>
<feature type="compositionally biased region" description="Polar residues" evidence="4">
    <location>
        <begin position="2126"/>
        <end position="2144"/>
    </location>
</feature>
<evidence type="ECO:0000256" key="4">
    <source>
        <dbReference type="SAM" id="MobiDB-lite"/>
    </source>
</evidence>
<dbReference type="CDD" id="cd17685">
    <property type="entry name" value="RUN_RUSC"/>
    <property type="match status" value="1"/>
</dbReference>
<feature type="domain" description="RUN" evidence="8">
    <location>
        <begin position="931"/>
        <end position="1081"/>
    </location>
</feature>
<dbReference type="WBParaSite" id="maker-E.canG7_contigs_3376-snap-gene-0.17-mRNA-1">
    <property type="protein sequence ID" value="maker-E.canG7_contigs_3376-snap-gene-0.17-mRNA-1"/>
    <property type="gene ID" value="EcG7_01850"/>
</dbReference>
<dbReference type="PANTHER" id="PTHR23122">
    <property type="entry name" value="MEMBRANE-ASSOCIATED GUANYLATE KINASE MAGUK"/>
    <property type="match status" value="1"/>
</dbReference>
<dbReference type="Pfam" id="PF00625">
    <property type="entry name" value="Guanylate_kin"/>
    <property type="match status" value="1"/>
</dbReference>
<evidence type="ECO:0000256" key="1">
    <source>
        <dbReference type="ARBA" id="ARBA00007014"/>
    </source>
</evidence>
<dbReference type="Pfam" id="PF00595">
    <property type="entry name" value="PDZ"/>
    <property type="match status" value="1"/>
</dbReference>
<sequence>MENPISESSLEPSIRQQKVDKPLVRQNTADLASKCPPIGQFFEGTVPNSSLLDGCVNSASILLEPSEYFFDDDFAVPFDANLRDESVLPQKGLNEDSDEGISSSGTVKRGILALHHSRSDSRLFTQPDSGDCRQDGLDTQVRLRFESSMVPLGKHSPQNTSCCPDSTSAPDAARFVARIRRTASADFSTALYDMSAMDKLFDNCTITFSELQQPPMYAPSVTGSWMQAVLEGSCPRLKELLRRTAEALDYRLAWGEIQIGFDGTLVSKDVNSRKIGRIQRSTSHGNIFTTASLAGMRRALANMKIMSPKAYRSVGTSTSECGCCESSMPDTTTTIATTTWARIRSSRESLSGRKAVLCGSATVIPSPPKCTKLNVPQSVVTWRAIKEAAGSGLTSWGQLRRTASFATRTAQKSFFKKKSASSNLHASLMSPEFDFTFRPSVSQKAMHRYSGTLLEIFMRARARDLISSSCPSSTDADTTAEEVPRLAKRTGLLLGADNSSTNFPLQPNALLSLDTETKHIGGMAEKSSETFHRTGIPPPKVSQPPCVPLRKSSIGSPRRQLYVNRSGAACFASRLNPELPDFNLLTMSADPSSECMSRLREASYLYHVKNPRAAIVYPVLGKLAIPKPSRIESNTFLSQTLPDLSLLGKAAAQEAKSGTPMTRVPTLSHGSRRSASLAPMPGRGAGSAVANGSGNFRNDRANEIGFIQQRINDFNANRISDVPNDDRLTGVSVRKSQPQVGVMDRSASEPDAIDSQYKPSQASAASLTKVHKVQPTSGNPLCSYRPGLQSGHCKKSVSFNGTIHRLPEGVTSCRLPDANRYGSPDPKVIPKNWGLYGQDPPPLAVFQPSNDDINDVSSTTRPSDVDVRYHAMVMDVIRAVQETIAYFCHSALSLATPDGSNTTGSSSSGSVNSKPPHSQCHCYSSLAALGGSGRSSLVAVVNPLMVLISDGLLPPQTRAIFASKPKSRIWALIEDSCRPSPYLGKIEHHVLNEALNQVKSIAGAISENLRFRAFVCACLNQRALLLWLNSLVSNEALLKRYYCDGAFIRQCRSALQGLYADLTTHVEQLLNYPFNFDLSSEVKRPIGHVYIATPLHASKPDARKVARPKGNQTFGRASSTPLCTTKINPKSAPNGVRPSSIAKTTDTKMVRPRVQPTSRRLPAALDNQNLPERGSPSLAGPLKSVSLSSPSASVMRGKFRTAFSTFRRSTDIASTDTPKSSHLIAPNCSPPPPPPHRTPVLSNAPIHCDTTSSFTLRHRGAIDPDLAAVAFPVSLFACVLHHCNLDKKNELSKHLSEPLDEILTDEDRTLLRNFLASKDLKNILTQISLLSRITQYSSKSSSDKSFATLHPLISKLRPHRPEDRNCLDALNKTWSEIESLLTRAAEGRYPEAQELYDILSNDSIRELLVAVHDTGNFSYTTHIDQNSVITPVYVERDPVFMKGEDEESDCKDSLDRPFFMSSPPLDDEPPTEFSQTLSCASFATPHHRQSSISESPRKSAKNHFPYHSLGRRVGGANLKHPALPSNVESSLPEPGMLRTVYINRKSPEEPLGITLSTYSSSQTPTRSASLLSLLGRQTQREANKDPPKIIINRIIVGSLADKEGKLFPGDELIELNGVAATSLETVQKVMASATQKNVLQMIVKTPGIGQLRAHILSHNNPEEKVYIRCLFKYDPLKDTLLPSANLGIAFKSGDVLELVDSQDLNWWQVRRLDTPNSPVGLVPSQTLQERRQAFNQQASGSNTNKKIKRIKSIFRAADSSNLLVRSDLWVYEEVVPWPPSPVHTLLLIGPNGVGRRTIKFLLCTQFPQRFSFPVSDTTDSTATPALFHIRTKEDMESDIRRGAYVEWGTVDGHHYGIRFSAIREIIASGRTALVDCQCQSVHLLHQPEFNPHVVFVSAPKFETAKAMMDVGIQENLTVNKRTDEEVRKVVEESKMFAIRNQHLYTHTLVNNNMAESVEKLLQLVLRLEKQPGWIPASWAYELSLPNSFGKGEKYKHRLPHLSILSGLGISGLSEDNRSVLSRVTSSILSVASPESAVRLARPPSVCSSLQLPGMASKRNWGSAAGSRWRYEKRGAMQSTEPPLSSLCSSADSETGGSNSALPAYLSNGRNLISKAAVPDIRPTFCGSESSKPSEPINQQICPTNATKSSVLLNSIRKDAKATDGDDDDDGAISNTSSEDE</sequence>
<dbReference type="PROSITE" id="PS50106">
    <property type="entry name" value="PDZ"/>
    <property type="match status" value="1"/>
</dbReference>
<dbReference type="Gene3D" id="3.40.50.300">
    <property type="entry name" value="P-loop containing nucleotide triphosphate hydrolases"/>
    <property type="match status" value="1"/>
</dbReference>
<dbReference type="InterPro" id="IPR004012">
    <property type="entry name" value="Run_dom"/>
</dbReference>
<feature type="compositionally biased region" description="Low complexity" evidence="4">
    <location>
        <begin position="686"/>
        <end position="695"/>
    </location>
</feature>
<dbReference type="InterPro" id="IPR008144">
    <property type="entry name" value="Guanylate_kin-like_dom"/>
</dbReference>
<feature type="region of interest" description="Disordered" evidence="4">
    <location>
        <begin position="2123"/>
        <end position="2144"/>
    </location>
</feature>
<dbReference type="PROSITE" id="PS50826">
    <property type="entry name" value="RUN"/>
    <property type="match status" value="1"/>
</dbReference>
<feature type="domain" description="SH3" evidence="5">
    <location>
        <begin position="1662"/>
        <end position="1732"/>
    </location>
</feature>
<evidence type="ECO:0000313" key="10">
    <source>
        <dbReference type="WBParaSite" id="maker-E.canG7_contigs_3376-snap-gene-0.17-mRNA-1"/>
    </source>
</evidence>
<feature type="compositionally biased region" description="Polar residues" evidence="4">
    <location>
        <begin position="1110"/>
        <end position="1128"/>
    </location>
</feature>
<evidence type="ECO:0000259" key="5">
    <source>
        <dbReference type="PROSITE" id="PS50002"/>
    </source>
</evidence>
<dbReference type="Pfam" id="PF02759">
    <property type="entry name" value="RUN"/>
    <property type="match status" value="1"/>
</dbReference>
<dbReference type="InterPro" id="IPR036028">
    <property type="entry name" value="SH3-like_dom_sf"/>
</dbReference>
<reference evidence="10" key="1">
    <citation type="submission" date="2022-11" db="UniProtKB">
        <authorList>
            <consortium name="WormBaseParasite"/>
        </authorList>
    </citation>
    <scope>IDENTIFICATION</scope>
</reference>
<dbReference type="InterPro" id="IPR001478">
    <property type="entry name" value="PDZ"/>
</dbReference>
<dbReference type="Gene3D" id="1.20.58.900">
    <property type="match status" value="1"/>
</dbReference>
<organism evidence="9 10">
    <name type="scientific">Echinococcus canadensis</name>
    <dbReference type="NCBI Taxonomy" id="519352"/>
    <lineage>
        <taxon>Eukaryota</taxon>
        <taxon>Metazoa</taxon>
        <taxon>Spiralia</taxon>
        <taxon>Lophotrochozoa</taxon>
        <taxon>Platyhelminthes</taxon>
        <taxon>Cestoda</taxon>
        <taxon>Eucestoda</taxon>
        <taxon>Cyclophyllidea</taxon>
        <taxon>Taeniidae</taxon>
        <taxon>Echinococcus</taxon>
        <taxon>Echinococcus canadensis group</taxon>
    </lineage>
</organism>
<dbReference type="InterPro" id="IPR027417">
    <property type="entry name" value="P-loop_NTPase"/>
</dbReference>
<dbReference type="SMART" id="SM00326">
    <property type="entry name" value="SH3"/>
    <property type="match status" value="1"/>
</dbReference>
<dbReference type="SMART" id="SM00228">
    <property type="entry name" value="PDZ"/>
    <property type="match status" value="1"/>
</dbReference>
<dbReference type="SUPFAM" id="SSF50044">
    <property type="entry name" value="SH3-domain"/>
    <property type="match status" value="1"/>
</dbReference>
<keyword evidence="9" id="KW-1185">Reference proteome</keyword>
<dbReference type="InterPro" id="IPR001452">
    <property type="entry name" value="SH3_domain"/>
</dbReference>
<evidence type="ECO:0000259" key="8">
    <source>
        <dbReference type="PROSITE" id="PS50826"/>
    </source>
</evidence>
<dbReference type="Gene3D" id="2.30.42.10">
    <property type="match status" value="1"/>
</dbReference>
<protein>
    <submittedName>
        <fullName evidence="10">MAGUK p55 subfamily member 2</fullName>
    </submittedName>
</protein>
<proteinExistence type="inferred from homology"/>
<feature type="region of interest" description="Disordered" evidence="4">
    <location>
        <begin position="2158"/>
        <end position="2180"/>
    </location>
</feature>
<feature type="region of interest" description="Disordered" evidence="4">
    <location>
        <begin position="1101"/>
        <end position="1189"/>
    </location>
</feature>
<dbReference type="SUPFAM" id="SSF52540">
    <property type="entry name" value="P-loop containing nucleoside triphosphate hydrolases"/>
    <property type="match status" value="1"/>
</dbReference>
<feature type="region of interest" description="Disordered" evidence="4">
    <location>
        <begin position="1485"/>
        <end position="1533"/>
    </location>
</feature>
<feature type="region of interest" description="Disordered" evidence="4">
    <location>
        <begin position="1210"/>
        <end position="1235"/>
    </location>
</feature>
<evidence type="ECO:0000259" key="6">
    <source>
        <dbReference type="PROSITE" id="PS50052"/>
    </source>
</evidence>
<name>A0A915EVZ4_9CEST</name>
<evidence type="ECO:0000256" key="2">
    <source>
        <dbReference type="ARBA" id="ARBA00022443"/>
    </source>
</evidence>
<dbReference type="InterPro" id="IPR036034">
    <property type="entry name" value="PDZ_sf"/>
</dbReference>
<dbReference type="Proteomes" id="UP000887562">
    <property type="component" value="Unplaced"/>
</dbReference>
<dbReference type="SMART" id="SM00072">
    <property type="entry name" value="GuKc"/>
    <property type="match status" value="1"/>
</dbReference>
<feature type="domain" description="Guanylate kinase-like" evidence="6">
    <location>
        <begin position="1782"/>
        <end position="1965"/>
    </location>
</feature>
<keyword evidence="2 3" id="KW-0728">SH3 domain</keyword>
<feature type="region of interest" description="Disordered" evidence="4">
    <location>
        <begin position="735"/>
        <end position="756"/>
    </location>
</feature>
<feature type="compositionally biased region" description="Polar residues" evidence="4">
    <location>
        <begin position="2076"/>
        <end position="2092"/>
    </location>
</feature>
<dbReference type="SUPFAM" id="SSF140741">
    <property type="entry name" value="RUN domain-like"/>
    <property type="match status" value="1"/>
</dbReference>
<dbReference type="PROSITE" id="PS50052">
    <property type="entry name" value="GUANYLATE_KINASE_2"/>
    <property type="match status" value="1"/>
</dbReference>
<feature type="region of interest" description="Disordered" evidence="4">
    <location>
        <begin position="528"/>
        <end position="547"/>
    </location>
</feature>